<gene>
    <name evidence="1" type="ORF">O1D97_03850</name>
</gene>
<sequence>MNSGKKDDHNNTENGNFVEETKKTLVGAKNWLLEDAELMKNYWHHKMAYMEAWVDANWKTIMSQGKHVKEEIDEIEDVGLLWLVDNINHNPVPLAECYIAGTECGVGTYICLSCEYEQEIEKEGDALVTCPICHYGIFSGH</sequence>
<protein>
    <submittedName>
        <fullName evidence="1">Uncharacterized protein</fullName>
    </submittedName>
</protein>
<name>A0ABT4JSJ9_9GAMM</name>
<dbReference type="EMBL" id="JAPUBN010000010">
    <property type="protein sequence ID" value="MCZ2720798.1"/>
    <property type="molecule type" value="Genomic_DNA"/>
</dbReference>
<dbReference type="Proteomes" id="UP001149719">
    <property type="component" value="Unassembled WGS sequence"/>
</dbReference>
<reference evidence="1" key="1">
    <citation type="submission" date="2022-12" db="EMBL/GenBank/DDBJ databases">
        <title>Marinomonas 15G1-11 sp. nov, isolated from marine algae.</title>
        <authorList>
            <person name="Butt M."/>
            <person name="Choi D.G."/>
            <person name="Kim J.M."/>
            <person name="Lee J.K."/>
            <person name="Baek J.H."/>
            <person name="Jeon C.O."/>
        </authorList>
    </citation>
    <scope>NUCLEOTIDE SEQUENCE</scope>
    <source>
        <strain evidence="1">15G1-11</strain>
    </source>
</reference>
<evidence type="ECO:0000313" key="2">
    <source>
        <dbReference type="Proteomes" id="UP001149719"/>
    </source>
</evidence>
<evidence type="ECO:0000313" key="1">
    <source>
        <dbReference type="EMBL" id="MCZ2720798.1"/>
    </source>
</evidence>
<organism evidence="1 2">
    <name type="scientific">Marinomonas phaeophyticola</name>
    <dbReference type="NCBI Taxonomy" id="3004091"/>
    <lineage>
        <taxon>Bacteria</taxon>
        <taxon>Pseudomonadati</taxon>
        <taxon>Pseudomonadota</taxon>
        <taxon>Gammaproteobacteria</taxon>
        <taxon>Oceanospirillales</taxon>
        <taxon>Oceanospirillaceae</taxon>
        <taxon>Marinomonas</taxon>
    </lineage>
</organism>
<keyword evidence="2" id="KW-1185">Reference proteome</keyword>
<dbReference type="RefSeq" id="WP_269122956.1">
    <property type="nucleotide sequence ID" value="NZ_JAPUBN010000010.1"/>
</dbReference>
<proteinExistence type="predicted"/>
<accession>A0ABT4JSJ9</accession>
<comment type="caution">
    <text evidence="1">The sequence shown here is derived from an EMBL/GenBank/DDBJ whole genome shotgun (WGS) entry which is preliminary data.</text>
</comment>